<protein>
    <submittedName>
        <fullName evidence="8">Aconitase family</fullName>
    </submittedName>
</protein>
<dbReference type="GO" id="GO:0016836">
    <property type="term" value="F:hydro-lyase activity"/>
    <property type="evidence" value="ECO:0007669"/>
    <property type="project" value="InterPro"/>
</dbReference>
<evidence type="ECO:0000313" key="9">
    <source>
        <dbReference type="Proteomes" id="UP000266188"/>
    </source>
</evidence>
<dbReference type="InterPro" id="IPR033940">
    <property type="entry name" value="IPMI_Swivel"/>
</dbReference>
<dbReference type="InterPro" id="IPR050067">
    <property type="entry name" value="IPM_dehydratase_rel_enz"/>
</dbReference>
<feature type="domain" description="Aconitase/3-isopropylmalate dehydratase large subunit alpha/beta/alpha" evidence="6">
    <location>
        <begin position="172"/>
        <end position="445"/>
    </location>
</feature>
<name>A0A3A2ZAC0_9EURO</name>
<dbReference type="InterPro" id="IPR015928">
    <property type="entry name" value="Aconitase/3IPM_dehydase_swvl"/>
</dbReference>
<dbReference type="OrthoDB" id="419183at2759"/>
<dbReference type="PANTHER" id="PTHR43822:SF2">
    <property type="entry name" value="HOMOACONITASE, MITOCHONDRIAL"/>
    <property type="match status" value="1"/>
</dbReference>
<dbReference type="InterPro" id="IPR036008">
    <property type="entry name" value="Aconitase_4Fe-4S_dom"/>
</dbReference>
<organism evidence="8 9">
    <name type="scientific">Aspergillus sclerotialis</name>
    <dbReference type="NCBI Taxonomy" id="2070753"/>
    <lineage>
        <taxon>Eukaryota</taxon>
        <taxon>Fungi</taxon>
        <taxon>Dikarya</taxon>
        <taxon>Ascomycota</taxon>
        <taxon>Pezizomycotina</taxon>
        <taxon>Eurotiomycetes</taxon>
        <taxon>Eurotiomycetidae</taxon>
        <taxon>Eurotiales</taxon>
        <taxon>Aspergillaceae</taxon>
        <taxon>Aspergillus</taxon>
        <taxon>Aspergillus subgen. Polypaecilum</taxon>
    </lineage>
</organism>
<dbReference type="GO" id="GO:0170038">
    <property type="term" value="P:proteinogenic amino acid biosynthetic process"/>
    <property type="evidence" value="ECO:0007669"/>
    <property type="project" value="UniProtKB-ARBA"/>
</dbReference>
<proteinExistence type="inferred from homology"/>
<evidence type="ECO:0000256" key="4">
    <source>
        <dbReference type="ARBA" id="ARBA00023014"/>
    </source>
</evidence>
<evidence type="ECO:0000256" key="1">
    <source>
        <dbReference type="ARBA" id="ARBA00007185"/>
    </source>
</evidence>
<dbReference type="PANTHER" id="PTHR43822">
    <property type="entry name" value="HOMOACONITASE, MITOCHONDRIAL-RELATED"/>
    <property type="match status" value="1"/>
</dbReference>
<dbReference type="STRING" id="2070753.A0A3A2ZAC0"/>
<dbReference type="AlphaFoldDB" id="A0A3A2ZAC0"/>
<feature type="domain" description="Aconitase A/isopropylmalate dehydratase small subunit swivel" evidence="7">
    <location>
        <begin position="687"/>
        <end position="743"/>
    </location>
</feature>
<evidence type="ECO:0000259" key="6">
    <source>
        <dbReference type="Pfam" id="PF00330"/>
    </source>
</evidence>
<dbReference type="GO" id="GO:0046872">
    <property type="term" value="F:metal ion binding"/>
    <property type="evidence" value="ECO:0007669"/>
    <property type="project" value="UniProtKB-KW"/>
</dbReference>
<dbReference type="InterPro" id="IPR011827">
    <property type="entry name" value="LeuD_type2/HacB/DmdB"/>
</dbReference>
<dbReference type="InterPro" id="IPR000573">
    <property type="entry name" value="AconitaseA/IPMdHydase_ssu_swvl"/>
</dbReference>
<dbReference type="Pfam" id="PF00694">
    <property type="entry name" value="Aconitase_C"/>
    <property type="match status" value="1"/>
</dbReference>
<evidence type="ECO:0000256" key="3">
    <source>
        <dbReference type="ARBA" id="ARBA00023004"/>
    </source>
</evidence>
<dbReference type="EMBL" id="MVGC01000439">
    <property type="protein sequence ID" value="RJE19173.1"/>
    <property type="molecule type" value="Genomic_DNA"/>
</dbReference>
<dbReference type="Pfam" id="PF00330">
    <property type="entry name" value="Aconitase"/>
    <property type="match status" value="2"/>
</dbReference>
<dbReference type="SUPFAM" id="SSF53732">
    <property type="entry name" value="Aconitase iron-sulfur domain"/>
    <property type="match status" value="1"/>
</dbReference>
<dbReference type="Gene3D" id="3.30.499.10">
    <property type="entry name" value="Aconitase, domain 3"/>
    <property type="match status" value="2"/>
</dbReference>
<feature type="domain" description="Aconitase/3-isopropylmalate dehydratase large subunit alpha/beta/alpha" evidence="6">
    <location>
        <begin position="450"/>
        <end position="568"/>
    </location>
</feature>
<dbReference type="PRINTS" id="PR00415">
    <property type="entry name" value="ACONITASE"/>
</dbReference>
<dbReference type="NCBIfam" id="TIGR02087">
    <property type="entry name" value="LEUD_arch"/>
    <property type="match status" value="1"/>
</dbReference>
<dbReference type="GO" id="GO:0170034">
    <property type="term" value="P:L-amino acid biosynthetic process"/>
    <property type="evidence" value="ECO:0007669"/>
    <property type="project" value="UniProtKB-ARBA"/>
</dbReference>
<reference evidence="9" key="1">
    <citation type="submission" date="2017-02" db="EMBL/GenBank/DDBJ databases">
        <authorList>
            <person name="Tafer H."/>
            <person name="Lopandic K."/>
        </authorList>
    </citation>
    <scope>NUCLEOTIDE SEQUENCE [LARGE SCALE GENOMIC DNA]</scope>
    <source>
        <strain evidence="9">CBS 366.77</strain>
    </source>
</reference>
<evidence type="ECO:0000256" key="2">
    <source>
        <dbReference type="ARBA" id="ARBA00022723"/>
    </source>
</evidence>
<comment type="caution">
    <text evidence="8">The sequence shown here is derived from an EMBL/GenBank/DDBJ whole genome shotgun (WGS) entry which is preliminary data.</text>
</comment>
<gene>
    <name evidence="8" type="ORF">PHISCL_08489</name>
</gene>
<keyword evidence="4" id="KW-0411">Iron-sulfur</keyword>
<keyword evidence="3" id="KW-0408">Iron</keyword>
<evidence type="ECO:0000313" key="8">
    <source>
        <dbReference type="EMBL" id="RJE19173.1"/>
    </source>
</evidence>
<dbReference type="GO" id="GO:0051536">
    <property type="term" value="F:iron-sulfur cluster binding"/>
    <property type="evidence" value="ECO:0007669"/>
    <property type="project" value="UniProtKB-KW"/>
</dbReference>
<accession>A0A3A2ZAC0</accession>
<keyword evidence="5" id="KW-0456">Lyase</keyword>
<dbReference type="Proteomes" id="UP000266188">
    <property type="component" value="Unassembled WGS sequence"/>
</dbReference>
<dbReference type="InterPro" id="IPR015931">
    <property type="entry name" value="Acnase/IPM_dHydase_lsu_aba_1/3"/>
</dbReference>
<keyword evidence="2" id="KW-0479">Metal-binding</keyword>
<evidence type="ECO:0000259" key="7">
    <source>
        <dbReference type="Pfam" id="PF00694"/>
    </source>
</evidence>
<sequence length="827" mass="90974">MDESNNPTLSVSFGHCLMAADIALIRQCLELLKYHSGIRYVEIPEAGDGYNNELLAKNDEPLLAIRAITSALFAIGRPREGETLDHVLYLCSEDQELGGYSISSTQPLTDSEREKVAFLVDSWLYAAAQEAANQVARTNSVTSIQMRQPMTLSEKIFAHHMLPGNSSTGVKSGDVIRVSVDWILASEVSWMGMLKTINAVGATKIWRNDRFWLAGDHIVDPRNKHLPKVKALIEMSEQAQKDYKLTNYMGQNYTIMHTEFVHERAQPGMLIVGSDSHTCSSGAVSCLGIGLGAADVAMSLLTGISWFKVPECIEIQLLGKPEFGIGGKDVILHILGELKKNTVAANRIVEFCGPGIQYLSCDDRFAICNMCTEFGAITGLFVPDTTVRDYIDRRKRKLHKMAPLYFRPDDDANYAERFKINLEEVQPYIALYPSPDNVVPVSSCGPMCFDGVFIGACTTTEEDLILAALVLRVGIQKNMPLKKGKRHVVFGSLPITKRLRELGIQDIYTQAGFDQSAPGCSFCVGMGADRAAEGETWLSSQNRNFKNRMGKGSFGNISSAAVVAASSFTMTLTNPTPFLQKVDKEVYKVLTRKNPSQKQRELSGLIYTEPQISTRCDGPGHVGISNNSQAIVTPEWIISSKVQNIGDFIDTDAIIPAEHIVGSETDEGLGSHCLEHTHPEFRDAVKSGHQVVVAGEGFGCGSSREDAPRALIGIGVKCVIAKSFAFIYSRNQSTLGLLGITIRDPSFYETAAVDGTEITISVYKHEIIIGQRKWTFQLDNLEIMMLQNKGLAEAYKKFGKNVFDSLCEGSGNTTMEVEEQVDHSLEW</sequence>
<dbReference type="InterPro" id="IPR001030">
    <property type="entry name" value="Acoase/IPM_deHydtase_lsu_aba"/>
</dbReference>
<keyword evidence="9" id="KW-1185">Reference proteome</keyword>
<dbReference type="Gene3D" id="3.20.19.10">
    <property type="entry name" value="Aconitase, domain 4"/>
    <property type="match status" value="1"/>
</dbReference>
<dbReference type="SUPFAM" id="SSF52016">
    <property type="entry name" value="LeuD/IlvD-like"/>
    <property type="match status" value="1"/>
</dbReference>
<dbReference type="CDD" id="cd01577">
    <property type="entry name" value="IPMI_Swivel"/>
    <property type="match status" value="1"/>
</dbReference>
<evidence type="ECO:0000256" key="5">
    <source>
        <dbReference type="ARBA" id="ARBA00023239"/>
    </source>
</evidence>
<comment type="similarity">
    <text evidence="1">Belongs to the aconitase/IPM isomerase family.</text>
</comment>